<evidence type="ECO:0000256" key="1">
    <source>
        <dbReference type="SAM" id="Phobius"/>
    </source>
</evidence>
<keyword evidence="1" id="KW-0472">Membrane</keyword>
<name>M0QPW4_9ACTN</name>
<keyword evidence="1" id="KW-1133">Transmembrane helix</keyword>
<proteinExistence type="predicted"/>
<reference evidence="3 4" key="1">
    <citation type="submission" date="2013-01" db="EMBL/GenBank/DDBJ databases">
        <title>Whole genome shotgun sequence of Gordonia soli NBRC 108243.</title>
        <authorList>
            <person name="Isaki-Nakamura S."/>
            <person name="Hosoyama A."/>
            <person name="Tsuchikane K."/>
            <person name="Ando Y."/>
            <person name="Baba S."/>
            <person name="Ohji S."/>
            <person name="Hamada M."/>
            <person name="Tamura T."/>
            <person name="Yamazoe A."/>
            <person name="Yamazaki S."/>
            <person name="Fujita N."/>
        </authorList>
    </citation>
    <scope>NUCLEOTIDE SEQUENCE [LARGE SCALE GENOMIC DNA]</scope>
    <source>
        <strain evidence="3 4">NBRC 108243</strain>
    </source>
</reference>
<organism evidence="3 4">
    <name type="scientific">Gordonia soli NBRC 108243</name>
    <dbReference type="NCBI Taxonomy" id="1223545"/>
    <lineage>
        <taxon>Bacteria</taxon>
        <taxon>Bacillati</taxon>
        <taxon>Actinomycetota</taxon>
        <taxon>Actinomycetes</taxon>
        <taxon>Mycobacteriales</taxon>
        <taxon>Gordoniaceae</taxon>
        <taxon>Gordonia</taxon>
    </lineage>
</organism>
<dbReference type="InterPro" id="IPR036691">
    <property type="entry name" value="Endo/exonu/phosph_ase_sf"/>
</dbReference>
<dbReference type="InterPro" id="IPR005135">
    <property type="entry name" value="Endo/exonuclease/phosphatase"/>
</dbReference>
<gene>
    <name evidence="3" type="ORF">GS4_25_00530</name>
</gene>
<dbReference type="GO" id="GO:0003824">
    <property type="term" value="F:catalytic activity"/>
    <property type="evidence" value="ECO:0007669"/>
    <property type="project" value="InterPro"/>
</dbReference>
<dbReference type="OrthoDB" id="2340043at2"/>
<evidence type="ECO:0000313" key="3">
    <source>
        <dbReference type="EMBL" id="GAC69482.1"/>
    </source>
</evidence>
<dbReference type="EMBL" id="BANX01000025">
    <property type="protein sequence ID" value="GAC69482.1"/>
    <property type="molecule type" value="Genomic_DNA"/>
</dbReference>
<feature type="domain" description="Endonuclease/exonuclease/phosphatase" evidence="2">
    <location>
        <begin position="100"/>
        <end position="307"/>
    </location>
</feature>
<dbReference type="Proteomes" id="UP000011666">
    <property type="component" value="Unassembled WGS sequence"/>
</dbReference>
<feature type="transmembrane region" description="Helical" evidence="1">
    <location>
        <begin position="65"/>
        <end position="86"/>
    </location>
</feature>
<dbReference type="SUPFAM" id="SSF56219">
    <property type="entry name" value="DNase I-like"/>
    <property type="match status" value="1"/>
</dbReference>
<evidence type="ECO:0000259" key="2">
    <source>
        <dbReference type="Pfam" id="PF03372"/>
    </source>
</evidence>
<dbReference type="eggNOG" id="COG3021">
    <property type="taxonomic scope" value="Bacteria"/>
</dbReference>
<keyword evidence="1" id="KW-0812">Transmembrane</keyword>
<evidence type="ECO:0000313" key="4">
    <source>
        <dbReference type="Proteomes" id="UP000011666"/>
    </source>
</evidence>
<protein>
    <recommendedName>
        <fullName evidence="2">Endonuclease/exonuclease/phosphatase domain-containing protein</fullName>
    </recommendedName>
</protein>
<feature type="transmembrane region" description="Helical" evidence="1">
    <location>
        <begin position="36"/>
        <end position="58"/>
    </location>
</feature>
<feature type="transmembrane region" description="Helical" evidence="1">
    <location>
        <begin position="7"/>
        <end position="30"/>
    </location>
</feature>
<dbReference type="STRING" id="1223545.GS4_25_00530"/>
<accession>M0QPW4</accession>
<dbReference type="Pfam" id="PF03372">
    <property type="entry name" value="Exo_endo_phos"/>
    <property type="match status" value="1"/>
</dbReference>
<keyword evidence="4" id="KW-1185">Reference proteome</keyword>
<dbReference type="AlphaFoldDB" id="M0QPW4"/>
<sequence length="317" mass="34220">MIFRALGFLTLMVGWALVAATGLAIWLHYYPSRGDLALYLTSAVPFALVAGAVAILLFAAFRRWFMLLIALVVTAGVAFTQAPLFIARTAPTGGEPITVMSSNVLFGGADIDELAERVRSEDVDFLSLQEVTAETLDRVRRSSIGAQLPHIHAIPGVYAAGTAMLSRFPLTEQAEVPDTVLRNLTARTDLPGAPATQMLALHPAAPLRGKVHYWVEDMEKLDAHLAAMPGGRAIAAGDFNSTWDHARFRGLLRHGFQDATDQSGAGFQPSYPTDRLGHRPFIAIDHVIVRGFVATSLHTFTLSGSDHRSVVVTLVPS</sequence>
<dbReference type="RefSeq" id="WP_007622590.1">
    <property type="nucleotide sequence ID" value="NZ_BANX01000025.1"/>
</dbReference>
<comment type="caution">
    <text evidence="3">The sequence shown here is derived from an EMBL/GenBank/DDBJ whole genome shotgun (WGS) entry which is preliminary data.</text>
</comment>
<dbReference type="Gene3D" id="3.60.10.10">
    <property type="entry name" value="Endonuclease/exonuclease/phosphatase"/>
    <property type="match status" value="1"/>
</dbReference>